<name>A0ABP7Q4U7_9SPHI</name>
<evidence type="ECO:0000313" key="7">
    <source>
        <dbReference type="Proteomes" id="UP001500742"/>
    </source>
</evidence>
<dbReference type="PANTHER" id="PTHR34142:SF1">
    <property type="entry name" value="GLYCOSIDE HYDROLASE FAMILY 5 DOMAIN-CONTAINING PROTEIN"/>
    <property type="match status" value="1"/>
</dbReference>
<dbReference type="RefSeq" id="WP_259087465.1">
    <property type="nucleotide sequence ID" value="NZ_BAAAZC010000019.1"/>
</dbReference>
<comment type="similarity">
    <text evidence="3">Belongs to the glycosyl hydrolase 5 (cellulase A) family.</text>
</comment>
<organism evidence="6 7">
    <name type="scientific">Mucilaginibacter dorajii</name>
    <dbReference type="NCBI Taxonomy" id="692994"/>
    <lineage>
        <taxon>Bacteria</taxon>
        <taxon>Pseudomonadati</taxon>
        <taxon>Bacteroidota</taxon>
        <taxon>Sphingobacteriia</taxon>
        <taxon>Sphingobacteriales</taxon>
        <taxon>Sphingobacteriaceae</taxon>
        <taxon>Mucilaginibacter</taxon>
    </lineage>
</organism>
<dbReference type="PANTHER" id="PTHR34142">
    <property type="entry name" value="ENDO-BETA-1,4-GLUCANASE A"/>
    <property type="match status" value="1"/>
</dbReference>
<keyword evidence="7" id="KW-1185">Reference proteome</keyword>
<keyword evidence="4" id="KW-0732">Signal</keyword>
<evidence type="ECO:0000313" key="6">
    <source>
        <dbReference type="EMBL" id="GAA3975974.1"/>
    </source>
</evidence>
<protein>
    <recommendedName>
        <fullName evidence="5">Glycoside hydrolase family 5 domain-containing protein</fullName>
    </recommendedName>
</protein>
<dbReference type="Proteomes" id="UP001500742">
    <property type="component" value="Unassembled WGS sequence"/>
</dbReference>
<feature type="domain" description="Glycoside hydrolase family 5" evidence="5">
    <location>
        <begin position="42"/>
        <end position="287"/>
    </location>
</feature>
<dbReference type="SUPFAM" id="SSF51445">
    <property type="entry name" value="(Trans)glycosidases"/>
    <property type="match status" value="1"/>
</dbReference>
<gene>
    <name evidence="6" type="ORF">GCM10022210_28290</name>
</gene>
<dbReference type="EMBL" id="BAAAZC010000019">
    <property type="protein sequence ID" value="GAA3975974.1"/>
    <property type="molecule type" value="Genomic_DNA"/>
</dbReference>
<evidence type="ECO:0000256" key="1">
    <source>
        <dbReference type="ARBA" id="ARBA00022801"/>
    </source>
</evidence>
<dbReference type="Pfam" id="PF00150">
    <property type="entry name" value="Cellulase"/>
    <property type="match status" value="1"/>
</dbReference>
<comment type="caution">
    <text evidence="6">The sequence shown here is derived from an EMBL/GenBank/DDBJ whole genome shotgun (WGS) entry which is preliminary data.</text>
</comment>
<feature type="signal peptide" evidence="4">
    <location>
        <begin position="1"/>
        <end position="20"/>
    </location>
</feature>
<dbReference type="Gene3D" id="3.20.20.80">
    <property type="entry name" value="Glycosidases"/>
    <property type="match status" value="1"/>
</dbReference>
<accession>A0ABP7Q4U7</accession>
<keyword evidence="1 3" id="KW-0378">Hydrolase</keyword>
<evidence type="ECO:0000256" key="2">
    <source>
        <dbReference type="ARBA" id="ARBA00023295"/>
    </source>
</evidence>
<evidence type="ECO:0000259" key="5">
    <source>
        <dbReference type="Pfam" id="PF00150"/>
    </source>
</evidence>
<sequence length="326" mass="36764">MMRGVLPILFALIVFKASKAQNLTPVARNGVLKVQNGKLVNGQGIEPQLRGISFSWTLWQGQKYYNPGVVNWLANDFKVSIIRASMGVEPNGGYLQQPDKQQKLITDVVDAAIKDGIYVLIDWHDHHAENHMNESKDFFKQMTKKYAGVPNVIYEIYNEPAKANWKTVKEYALQVIPVIRKYDKNAVIVVGSPHWDQDVDIAATDPIIGYNNIVYSFHFYASDPNHQEALRAKANKAIKLGLPLMITEWGVGESNGDGEFNLSKTQTWVKWLIDNHLSWANWNITDKHETTAILQAGAPIYGGWTEANLTPAGLFIRELLRQPKPL</sequence>
<proteinExistence type="inferred from homology"/>
<feature type="chain" id="PRO_5046690998" description="Glycoside hydrolase family 5 domain-containing protein" evidence="4">
    <location>
        <begin position="21"/>
        <end position="326"/>
    </location>
</feature>
<dbReference type="InterPro" id="IPR017853">
    <property type="entry name" value="GH"/>
</dbReference>
<keyword evidence="2 3" id="KW-0326">Glycosidase</keyword>
<reference evidence="7" key="1">
    <citation type="journal article" date="2019" name="Int. J. Syst. Evol. Microbiol.">
        <title>The Global Catalogue of Microorganisms (GCM) 10K type strain sequencing project: providing services to taxonomists for standard genome sequencing and annotation.</title>
        <authorList>
            <consortium name="The Broad Institute Genomics Platform"/>
            <consortium name="The Broad Institute Genome Sequencing Center for Infectious Disease"/>
            <person name="Wu L."/>
            <person name="Ma J."/>
        </authorList>
    </citation>
    <scope>NUCLEOTIDE SEQUENCE [LARGE SCALE GENOMIC DNA]</scope>
    <source>
        <strain evidence="7">JCM 16601</strain>
    </source>
</reference>
<evidence type="ECO:0000256" key="4">
    <source>
        <dbReference type="SAM" id="SignalP"/>
    </source>
</evidence>
<dbReference type="InterPro" id="IPR001547">
    <property type="entry name" value="Glyco_hydro_5"/>
</dbReference>
<evidence type="ECO:0000256" key="3">
    <source>
        <dbReference type="RuleBase" id="RU361153"/>
    </source>
</evidence>